<evidence type="ECO:0000256" key="8">
    <source>
        <dbReference type="ARBA" id="ARBA00023136"/>
    </source>
</evidence>
<keyword evidence="8 10" id="KW-0472">Membrane</keyword>
<dbReference type="AlphaFoldDB" id="A0A226DFJ0"/>
<dbReference type="PANTHER" id="PTHR11157:SF17">
    <property type="entry name" value="ELONGATION OF VERY LONG CHAIN FATTY ACIDS PROTEIN 6"/>
    <property type="match status" value="1"/>
</dbReference>
<gene>
    <name evidence="11" type="ORF">Fcan01_21454</name>
</gene>
<evidence type="ECO:0000256" key="4">
    <source>
        <dbReference type="ARBA" id="ARBA00022692"/>
    </source>
</evidence>
<keyword evidence="2 10" id="KW-0444">Lipid biosynthesis</keyword>
<sequence length="290" mass="34114">MGNSSEIHPFDIPNFPPELNNVPIWEYEKPPSFLPYFWFEKWDFLQWRVWLMQNWQLPFYVCIIYLLVIFQLENYMRTRKPLKLQKPLVLWNLVLAVFSLVGTFRIVPEMLKIVQSPGGFHVSVCNREGLNAPTAIWGVLFVLSKLVELGDSVFIVLRKQPLIFLHWYHHSVALILAFEVFPYGEPIGRYYALMNYAVHSVMYSYYALKAMKVQISRKLSMVITSLQLLQMMVGVWVNFYTLYAIHVLSVPCARERQSVQLIAVIYGSFTFLFADFMYKAYFSSKKVKRS</sequence>
<dbReference type="GO" id="GO:0019367">
    <property type="term" value="P:fatty acid elongation, saturated fatty acid"/>
    <property type="evidence" value="ECO:0007669"/>
    <property type="project" value="TreeGrafter"/>
</dbReference>
<dbReference type="PROSITE" id="PS01188">
    <property type="entry name" value="ELO"/>
    <property type="match status" value="1"/>
</dbReference>
<dbReference type="OMA" id="HEFCARD"/>
<keyword evidence="5 10" id="KW-0276">Fatty acid metabolism</keyword>
<name>A0A226DFJ0_FOLCA</name>
<evidence type="ECO:0000256" key="10">
    <source>
        <dbReference type="RuleBase" id="RU361115"/>
    </source>
</evidence>
<evidence type="ECO:0000256" key="5">
    <source>
        <dbReference type="ARBA" id="ARBA00022832"/>
    </source>
</evidence>
<feature type="transmembrane region" description="Helical" evidence="10">
    <location>
        <begin position="136"/>
        <end position="157"/>
    </location>
</feature>
<evidence type="ECO:0000313" key="12">
    <source>
        <dbReference type="Proteomes" id="UP000198287"/>
    </source>
</evidence>
<dbReference type="OrthoDB" id="434092at2759"/>
<dbReference type="PANTHER" id="PTHR11157">
    <property type="entry name" value="FATTY ACID ACYL TRANSFERASE-RELATED"/>
    <property type="match status" value="1"/>
</dbReference>
<evidence type="ECO:0000313" key="11">
    <source>
        <dbReference type="EMBL" id="OXA43748.1"/>
    </source>
</evidence>
<feature type="transmembrane region" description="Helical" evidence="10">
    <location>
        <begin position="164"/>
        <end position="184"/>
    </location>
</feature>
<dbReference type="InterPro" id="IPR002076">
    <property type="entry name" value="ELO_fam"/>
</dbReference>
<protein>
    <recommendedName>
        <fullName evidence="10">Elongation of very long chain fatty acids protein</fullName>
        <ecNumber evidence="10">2.3.1.199</ecNumber>
    </recommendedName>
    <alternativeName>
        <fullName evidence="10">Very-long-chain 3-oxoacyl-CoA synthase</fullName>
    </alternativeName>
</protein>
<evidence type="ECO:0000256" key="1">
    <source>
        <dbReference type="ARBA" id="ARBA00004141"/>
    </source>
</evidence>
<evidence type="ECO:0000256" key="9">
    <source>
        <dbReference type="ARBA" id="ARBA00023160"/>
    </source>
</evidence>
<comment type="subcellular location">
    <subcellularLocation>
        <location evidence="1">Membrane</location>
        <topology evidence="1">Multi-pass membrane protein</topology>
    </subcellularLocation>
</comment>
<keyword evidence="3 10" id="KW-0808">Transferase</keyword>
<keyword evidence="4 10" id="KW-0812">Transmembrane</keyword>
<organism evidence="11 12">
    <name type="scientific">Folsomia candida</name>
    <name type="common">Springtail</name>
    <dbReference type="NCBI Taxonomy" id="158441"/>
    <lineage>
        <taxon>Eukaryota</taxon>
        <taxon>Metazoa</taxon>
        <taxon>Ecdysozoa</taxon>
        <taxon>Arthropoda</taxon>
        <taxon>Hexapoda</taxon>
        <taxon>Collembola</taxon>
        <taxon>Entomobryomorpha</taxon>
        <taxon>Isotomoidea</taxon>
        <taxon>Isotomidae</taxon>
        <taxon>Proisotominae</taxon>
        <taxon>Folsomia</taxon>
    </lineage>
</organism>
<comment type="caution">
    <text evidence="11">The sequence shown here is derived from an EMBL/GenBank/DDBJ whole genome shotgun (WGS) entry which is preliminary data.</text>
</comment>
<evidence type="ECO:0000256" key="6">
    <source>
        <dbReference type="ARBA" id="ARBA00022989"/>
    </source>
</evidence>
<dbReference type="GO" id="GO:0034625">
    <property type="term" value="P:fatty acid elongation, monounsaturated fatty acid"/>
    <property type="evidence" value="ECO:0007669"/>
    <property type="project" value="TreeGrafter"/>
</dbReference>
<accession>A0A226DFJ0</accession>
<dbReference type="GO" id="GO:0042761">
    <property type="term" value="P:very long-chain fatty acid biosynthetic process"/>
    <property type="evidence" value="ECO:0007669"/>
    <property type="project" value="TreeGrafter"/>
</dbReference>
<dbReference type="GO" id="GO:0034626">
    <property type="term" value="P:fatty acid elongation, polyunsaturated fatty acid"/>
    <property type="evidence" value="ECO:0007669"/>
    <property type="project" value="TreeGrafter"/>
</dbReference>
<keyword evidence="9 10" id="KW-0275">Fatty acid biosynthesis</keyword>
<feature type="transmembrane region" description="Helical" evidence="10">
    <location>
        <begin position="228"/>
        <end position="249"/>
    </location>
</feature>
<dbReference type="InterPro" id="IPR030457">
    <property type="entry name" value="ELO_CS"/>
</dbReference>
<dbReference type="EMBL" id="LNIX01000021">
    <property type="protein sequence ID" value="OXA43748.1"/>
    <property type="molecule type" value="Genomic_DNA"/>
</dbReference>
<dbReference type="EC" id="2.3.1.199" evidence="10"/>
<feature type="transmembrane region" description="Helical" evidence="10">
    <location>
        <begin position="88"/>
        <end position="107"/>
    </location>
</feature>
<comment type="similarity">
    <text evidence="10">Belongs to the ELO family.</text>
</comment>
<dbReference type="Proteomes" id="UP000198287">
    <property type="component" value="Unassembled WGS sequence"/>
</dbReference>
<dbReference type="GO" id="GO:0030148">
    <property type="term" value="P:sphingolipid biosynthetic process"/>
    <property type="evidence" value="ECO:0007669"/>
    <property type="project" value="TreeGrafter"/>
</dbReference>
<feature type="transmembrane region" description="Helical" evidence="10">
    <location>
        <begin position="57"/>
        <end position="76"/>
    </location>
</feature>
<dbReference type="Pfam" id="PF01151">
    <property type="entry name" value="ELO"/>
    <property type="match status" value="1"/>
</dbReference>
<proteinExistence type="inferred from homology"/>
<keyword evidence="7 10" id="KW-0443">Lipid metabolism</keyword>
<feature type="transmembrane region" description="Helical" evidence="10">
    <location>
        <begin position="190"/>
        <end position="208"/>
    </location>
</feature>
<feature type="transmembrane region" description="Helical" evidence="10">
    <location>
        <begin position="261"/>
        <end position="281"/>
    </location>
</feature>
<evidence type="ECO:0000256" key="3">
    <source>
        <dbReference type="ARBA" id="ARBA00022679"/>
    </source>
</evidence>
<evidence type="ECO:0000256" key="2">
    <source>
        <dbReference type="ARBA" id="ARBA00022516"/>
    </source>
</evidence>
<dbReference type="GO" id="GO:0009922">
    <property type="term" value="F:fatty acid elongase activity"/>
    <property type="evidence" value="ECO:0007669"/>
    <property type="project" value="UniProtKB-EC"/>
</dbReference>
<dbReference type="GO" id="GO:0005789">
    <property type="term" value="C:endoplasmic reticulum membrane"/>
    <property type="evidence" value="ECO:0007669"/>
    <property type="project" value="TreeGrafter"/>
</dbReference>
<reference evidence="11 12" key="1">
    <citation type="submission" date="2015-12" db="EMBL/GenBank/DDBJ databases">
        <title>The genome of Folsomia candida.</title>
        <authorList>
            <person name="Faddeeva A."/>
            <person name="Derks M.F."/>
            <person name="Anvar Y."/>
            <person name="Smit S."/>
            <person name="Van Straalen N."/>
            <person name="Roelofs D."/>
        </authorList>
    </citation>
    <scope>NUCLEOTIDE SEQUENCE [LARGE SCALE GENOMIC DNA]</scope>
    <source>
        <strain evidence="11 12">VU population</strain>
        <tissue evidence="11">Whole body</tissue>
    </source>
</reference>
<evidence type="ECO:0000256" key="7">
    <source>
        <dbReference type="ARBA" id="ARBA00023098"/>
    </source>
</evidence>
<keyword evidence="12" id="KW-1185">Reference proteome</keyword>
<comment type="catalytic activity">
    <reaction evidence="10">
        <text>a very-long-chain acyl-CoA + malonyl-CoA + H(+) = a very-long-chain 3-oxoacyl-CoA + CO2 + CoA</text>
        <dbReference type="Rhea" id="RHEA:32727"/>
        <dbReference type="ChEBI" id="CHEBI:15378"/>
        <dbReference type="ChEBI" id="CHEBI:16526"/>
        <dbReference type="ChEBI" id="CHEBI:57287"/>
        <dbReference type="ChEBI" id="CHEBI:57384"/>
        <dbReference type="ChEBI" id="CHEBI:90725"/>
        <dbReference type="ChEBI" id="CHEBI:90736"/>
        <dbReference type="EC" id="2.3.1.199"/>
    </reaction>
</comment>
<keyword evidence="6 10" id="KW-1133">Transmembrane helix</keyword>